<dbReference type="Pfam" id="PF02687">
    <property type="entry name" value="FtsX"/>
    <property type="match status" value="2"/>
</dbReference>
<evidence type="ECO:0000256" key="2">
    <source>
        <dbReference type="ARBA" id="ARBA00022475"/>
    </source>
</evidence>
<sequence>MLRYTKIGWKYIKEYKKRSIAMVLSIALSVFLVVTIGSLSESARVLQVEDMRQNVGKNHVFYRGLNKSQVNQIKKETKVKEVTSRFSYDTWKSTNGVKVDISCGDEKILYMLDTEILEGKYPTKSNEIAMEKWVLDRLDLSHELNKAIKLSSKENGEKEFILVGIIKNRLHSQSHDFRDAFMAFDEGKLADGEGSVETLVELQEGLKYKTEATKLGKAIGIKEKEQIELNEMLLEAMGELNAIDWNLVKISLLLTVVGGMVIYSLYSISVLKRVQEYGMMRAICSTKKQILYVILSEICMVYVIGALLGIFTGVFLTYSLKGSAMASLVTEANYRLDIIIISSFAIKLAMLSTFGSILLAGLRGGILANRVTPIEAMNRSTQDKKIKLRVKKSFIERFMTMPQKISYKNMKRNKKVLLFTIIAMAIGSTFFMVQSFQEELNTRSIEALKSIGDKSPWCDFLLNIDMDQPMKEGFSQEELEEIGKLPQVDNISSAQIAYSKLILKKEQLNKANAENYIHFMNKEGFPKPLVGDFSFEGNTKDEVIIRNTVSGLSDKDLEYLRRTFKILQNEEIDTWKMKDEALAVIHIPKTKKNGVPYDEKAKGQYQPVLNVKIGDKIKLSVPKKGYGEGIDNKELLAEHKQYASQYLEKEFTIIGIVEELPDQYRDQSVAGTLIAPYLLISENMFKEISGIDNYRAVRINLKEDTHQQDYKIVKKEIQQLSEQFEDTLFVDAYDYRLEEEKSIVTDDLLKSSIAIILILISGLSIYNNINYNLISRIREHGMMKAIGLTKKQFRRMIRFEGLMYGTVSAIFSCIIALVIELGIFIYKGYIFPLYVWPFPLPIKEFFIEWKSFAIVILINLALGYIATIGPRRQVDKIEITEAIKAVE</sequence>
<evidence type="ECO:0000256" key="3">
    <source>
        <dbReference type="ARBA" id="ARBA00022692"/>
    </source>
</evidence>
<comment type="subcellular location">
    <subcellularLocation>
        <location evidence="1">Cell membrane</location>
        <topology evidence="1">Multi-pass membrane protein</topology>
    </subcellularLocation>
</comment>
<dbReference type="InterPro" id="IPR050250">
    <property type="entry name" value="Macrolide_Exporter_MacB"/>
</dbReference>
<name>A0AAE3HFH1_9FIRM</name>
<dbReference type="EMBL" id="JANKAS010000011">
    <property type="protein sequence ID" value="MCR1899620.1"/>
    <property type="molecule type" value="Genomic_DNA"/>
</dbReference>
<dbReference type="GO" id="GO:0005886">
    <property type="term" value="C:plasma membrane"/>
    <property type="evidence" value="ECO:0007669"/>
    <property type="project" value="UniProtKB-SubCell"/>
</dbReference>
<feature type="transmembrane region" description="Helical" evidence="7">
    <location>
        <begin position="338"/>
        <end position="360"/>
    </location>
</feature>
<feature type="transmembrane region" description="Helical" evidence="7">
    <location>
        <begin position="801"/>
        <end position="826"/>
    </location>
</feature>
<evidence type="ECO:0000256" key="4">
    <source>
        <dbReference type="ARBA" id="ARBA00022989"/>
    </source>
</evidence>
<feature type="transmembrane region" description="Helical" evidence="7">
    <location>
        <begin position="846"/>
        <end position="866"/>
    </location>
</feature>
<dbReference type="AlphaFoldDB" id="A0AAE3HFH1"/>
<keyword evidence="5 7" id="KW-0472">Membrane</keyword>
<feature type="transmembrane region" description="Helical" evidence="7">
    <location>
        <begin position="416"/>
        <end position="436"/>
    </location>
</feature>
<evidence type="ECO:0000256" key="6">
    <source>
        <dbReference type="ARBA" id="ARBA00038076"/>
    </source>
</evidence>
<accession>A0AAE3HFH1</accession>
<feature type="domain" description="ABC3 transporter permease C-terminal" evidence="8">
    <location>
        <begin position="250"/>
        <end position="357"/>
    </location>
</feature>
<evidence type="ECO:0000259" key="8">
    <source>
        <dbReference type="Pfam" id="PF02687"/>
    </source>
</evidence>
<dbReference type="PANTHER" id="PTHR30572">
    <property type="entry name" value="MEMBRANE COMPONENT OF TRANSPORTER-RELATED"/>
    <property type="match status" value="1"/>
</dbReference>
<feature type="transmembrane region" description="Helical" evidence="7">
    <location>
        <begin position="290"/>
        <end position="318"/>
    </location>
</feature>
<organism evidence="9 10">
    <name type="scientific">Irregularibacter muris</name>
    <dbReference type="NCBI Taxonomy" id="1796619"/>
    <lineage>
        <taxon>Bacteria</taxon>
        <taxon>Bacillati</taxon>
        <taxon>Bacillota</taxon>
        <taxon>Clostridia</taxon>
        <taxon>Eubacteriales</taxon>
        <taxon>Eubacteriaceae</taxon>
        <taxon>Irregularibacter</taxon>
    </lineage>
</organism>
<dbReference type="Proteomes" id="UP001205748">
    <property type="component" value="Unassembled WGS sequence"/>
</dbReference>
<comment type="similarity">
    <text evidence="6">Belongs to the ABC-4 integral membrane protein family.</text>
</comment>
<keyword evidence="2" id="KW-1003">Cell membrane</keyword>
<keyword evidence="3 7" id="KW-0812">Transmembrane</keyword>
<comment type="caution">
    <text evidence="9">The sequence shown here is derived from an EMBL/GenBank/DDBJ whole genome shotgun (WGS) entry which is preliminary data.</text>
</comment>
<reference evidence="9" key="1">
    <citation type="submission" date="2022-07" db="EMBL/GenBank/DDBJ databases">
        <title>Enhanced cultured diversity of the mouse gut microbiota enables custom-made synthetic communities.</title>
        <authorList>
            <person name="Afrizal A."/>
        </authorList>
    </citation>
    <scope>NUCLEOTIDE SEQUENCE</scope>
    <source>
        <strain evidence="9">DSM 28593</strain>
    </source>
</reference>
<keyword evidence="4 7" id="KW-1133">Transmembrane helix</keyword>
<proteinExistence type="inferred from homology"/>
<keyword evidence="10" id="KW-1185">Reference proteome</keyword>
<gene>
    <name evidence="9" type="ORF">NSA47_11595</name>
</gene>
<dbReference type="GO" id="GO:0022857">
    <property type="term" value="F:transmembrane transporter activity"/>
    <property type="evidence" value="ECO:0007669"/>
    <property type="project" value="TreeGrafter"/>
</dbReference>
<evidence type="ECO:0000313" key="10">
    <source>
        <dbReference type="Proteomes" id="UP001205748"/>
    </source>
</evidence>
<dbReference type="PANTHER" id="PTHR30572:SF4">
    <property type="entry name" value="ABC TRANSPORTER PERMEASE YTRF"/>
    <property type="match status" value="1"/>
</dbReference>
<evidence type="ECO:0000256" key="1">
    <source>
        <dbReference type="ARBA" id="ARBA00004651"/>
    </source>
</evidence>
<dbReference type="RefSeq" id="WP_257532165.1">
    <property type="nucleotide sequence ID" value="NZ_JANKAS010000011.1"/>
</dbReference>
<feature type="transmembrane region" description="Helical" evidence="7">
    <location>
        <begin position="250"/>
        <end position="269"/>
    </location>
</feature>
<protein>
    <submittedName>
        <fullName evidence="9">FtsX-like permease family protein</fullName>
    </submittedName>
</protein>
<feature type="domain" description="ABC3 transporter permease C-terminal" evidence="8">
    <location>
        <begin position="752"/>
        <end position="874"/>
    </location>
</feature>
<dbReference type="InterPro" id="IPR003838">
    <property type="entry name" value="ABC3_permease_C"/>
</dbReference>
<evidence type="ECO:0000313" key="9">
    <source>
        <dbReference type="EMBL" id="MCR1899620.1"/>
    </source>
</evidence>
<evidence type="ECO:0000256" key="7">
    <source>
        <dbReference type="SAM" id="Phobius"/>
    </source>
</evidence>
<evidence type="ECO:0000256" key="5">
    <source>
        <dbReference type="ARBA" id="ARBA00023136"/>
    </source>
</evidence>
<feature type="transmembrane region" description="Helical" evidence="7">
    <location>
        <begin position="20"/>
        <end position="39"/>
    </location>
</feature>
<feature type="transmembrane region" description="Helical" evidence="7">
    <location>
        <begin position="753"/>
        <end position="774"/>
    </location>
</feature>